<sequence length="408" mass="44883">MLSIDMLKLPFFSNQKSDPTKFLTVNFNTDNVKCLALYRENGGVKIIGSGKGLIDPGSVRSGNIIAKENVTNALVTAVAEATAELGENINSVIFGISGDLCLGQMTTIKAKRNGEFPISKKEMNNLYARINDAAYIQAQNEYLQITGNSEVNLEIVTSSNVYIKLDNQRVPSLENRHGAVIETAVFNAFVPEFHINTLQNLAKKCQLQIMAIGSEMYALVQTILSSHHDLNDFIAIEVDSDYTNVAVIFGRGIVATKNLNIGYKHFVEGVSERMGLTMREAERVLKSYITGKLTEKEGNIVNSALKTTLEIWLTGLELLFSEYTGVKTFASKIFITGEGADVPELWEIIKTDAWARGVPFKEAPDFEKLTFLDLGKVTDGTGKVASSEWLTTASLSLIYLELEGLLND</sequence>
<gene>
    <name evidence="2" type="ORF">A2415_05145</name>
</gene>
<dbReference type="SMART" id="SM00842">
    <property type="entry name" value="FtsA"/>
    <property type="match status" value="1"/>
</dbReference>
<dbReference type="SUPFAM" id="SSF53067">
    <property type="entry name" value="Actin-like ATPase domain"/>
    <property type="match status" value="1"/>
</dbReference>
<proteinExistence type="predicted"/>
<evidence type="ECO:0000259" key="1">
    <source>
        <dbReference type="SMART" id="SM00842"/>
    </source>
</evidence>
<organism evidence="2 3">
    <name type="scientific">candidate division WWE3 bacterium RIFOXYC1_FULL_39_7</name>
    <dbReference type="NCBI Taxonomy" id="1802643"/>
    <lineage>
        <taxon>Bacteria</taxon>
        <taxon>Katanobacteria</taxon>
    </lineage>
</organism>
<dbReference type="Proteomes" id="UP000179113">
    <property type="component" value="Unassembled WGS sequence"/>
</dbReference>
<dbReference type="Gene3D" id="3.30.1490.300">
    <property type="match status" value="1"/>
</dbReference>
<evidence type="ECO:0000313" key="2">
    <source>
        <dbReference type="EMBL" id="OGC70333.1"/>
    </source>
</evidence>
<reference evidence="2 3" key="1">
    <citation type="journal article" date="2016" name="Nat. Commun.">
        <title>Thousands of microbial genomes shed light on interconnected biogeochemical processes in an aquifer system.</title>
        <authorList>
            <person name="Anantharaman K."/>
            <person name="Brown C.T."/>
            <person name="Hug L.A."/>
            <person name="Sharon I."/>
            <person name="Castelle C.J."/>
            <person name="Probst A.J."/>
            <person name="Thomas B.C."/>
            <person name="Singh A."/>
            <person name="Wilkins M.J."/>
            <person name="Karaoz U."/>
            <person name="Brodie E.L."/>
            <person name="Williams K.H."/>
            <person name="Hubbard S.S."/>
            <person name="Banfield J.F."/>
        </authorList>
    </citation>
    <scope>NUCLEOTIDE SEQUENCE [LARGE SCALE GENOMIC DNA]</scope>
</reference>
<dbReference type="GO" id="GO:0051301">
    <property type="term" value="P:cell division"/>
    <property type="evidence" value="ECO:0007669"/>
    <property type="project" value="InterPro"/>
</dbReference>
<comment type="caution">
    <text evidence="2">The sequence shown here is derived from an EMBL/GenBank/DDBJ whole genome shotgun (WGS) entry which is preliminary data.</text>
</comment>
<accession>A0A1F4WN65</accession>
<protein>
    <recommendedName>
        <fullName evidence="1">SHS2 domain-containing protein</fullName>
    </recommendedName>
</protein>
<feature type="domain" description="SHS2" evidence="1">
    <location>
        <begin position="22"/>
        <end position="223"/>
    </location>
</feature>
<evidence type="ECO:0000313" key="3">
    <source>
        <dbReference type="Proteomes" id="UP000179113"/>
    </source>
</evidence>
<dbReference type="InterPro" id="IPR043129">
    <property type="entry name" value="ATPase_NBD"/>
</dbReference>
<dbReference type="InterPro" id="IPR003494">
    <property type="entry name" value="SHS2_FtsA"/>
</dbReference>
<dbReference type="PANTHER" id="PTHR32432">
    <property type="entry name" value="CELL DIVISION PROTEIN FTSA-RELATED"/>
    <property type="match status" value="1"/>
</dbReference>
<name>A0A1F4WN65_UNCKA</name>
<dbReference type="EMBL" id="MEWA01000008">
    <property type="protein sequence ID" value="OGC70333.1"/>
    <property type="molecule type" value="Genomic_DNA"/>
</dbReference>
<dbReference type="AlphaFoldDB" id="A0A1F4WN65"/>
<dbReference type="Gene3D" id="3.30.420.40">
    <property type="match status" value="2"/>
</dbReference>
<dbReference type="InterPro" id="IPR050696">
    <property type="entry name" value="FtsA/MreB"/>
</dbReference>